<proteinExistence type="inferred from homology"/>
<evidence type="ECO:0000256" key="6">
    <source>
        <dbReference type="PROSITE-ProRule" id="PRU00042"/>
    </source>
</evidence>
<keyword evidence="2" id="KW-0479">Metal-binding</keyword>
<dbReference type="PANTHER" id="PTHR23226:SF85">
    <property type="entry name" value="ZINC FINGER PROTEIN 397"/>
    <property type="match status" value="1"/>
</dbReference>
<evidence type="ECO:0000313" key="8">
    <source>
        <dbReference type="EMBL" id="NXO25324.1"/>
    </source>
</evidence>
<evidence type="ECO:0000313" key="9">
    <source>
        <dbReference type="Proteomes" id="UP000546986"/>
    </source>
</evidence>
<dbReference type="EMBL" id="VXBR01005402">
    <property type="protein sequence ID" value="NXO25324.1"/>
    <property type="molecule type" value="Genomic_DNA"/>
</dbReference>
<dbReference type="InterPro" id="IPR013087">
    <property type="entry name" value="Znf_C2H2_type"/>
</dbReference>
<evidence type="ECO:0000256" key="4">
    <source>
        <dbReference type="ARBA" id="ARBA00022771"/>
    </source>
</evidence>
<dbReference type="GO" id="GO:0000978">
    <property type="term" value="F:RNA polymerase II cis-regulatory region sequence-specific DNA binding"/>
    <property type="evidence" value="ECO:0007669"/>
    <property type="project" value="TreeGrafter"/>
</dbReference>
<gene>
    <name evidence="8" type="primary">Znf397_3</name>
    <name evidence="8" type="ORF">CISJUN_R09911</name>
</gene>
<dbReference type="PROSITE" id="PS00028">
    <property type="entry name" value="ZINC_FINGER_C2H2_1"/>
    <property type="match status" value="2"/>
</dbReference>
<comment type="similarity">
    <text evidence="1">Belongs to the krueppel C2H2-type zinc-finger protein family.</text>
</comment>
<dbReference type="GO" id="GO:0000981">
    <property type="term" value="F:DNA-binding transcription factor activity, RNA polymerase II-specific"/>
    <property type="evidence" value="ECO:0007669"/>
    <property type="project" value="TreeGrafter"/>
</dbReference>
<evidence type="ECO:0000259" key="7">
    <source>
        <dbReference type="PROSITE" id="PS50157"/>
    </source>
</evidence>
<dbReference type="GO" id="GO:0008270">
    <property type="term" value="F:zinc ion binding"/>
    <property type="evidence" value="ECO:0007669"/>
    <property type="project" value="UniProtKB-KW"/>
</dbReference>
<name>A0A7L1QRA5_9PASS</name>
<dbReference type="Gene3D" id="3.30.160.60">
    <property type="entry name" value="Classic Zinc Finger"/>
    <property type="match status" value="2"/>
</dbReference>
<dbReference type="SMART" id="SM00355">
    <property type="entry name" value="ZnF_C2H2"/>
    <property type="match status" value="2"/>
</dbReference>
<feature type="non-terminal residue" evidence="8">
    <location>
        <position position="69"/>
    </location>
</feature>
<evidence type="ECO:0000256" key="5">
    <source>
        <dbReference type="ARBA" id="ARBA00022833"/>
    </source>
</evidence>
<evidence type="ECO:0000256" key="1">
    <source>
        <dbReference type="ARBA" id="ARBA00006991"/>
    </source>
</evidence>
<keyword evidence="4 6" id="KW-0863">Zinc-finger</keyword>
<protein>
    <submittedName>
        <fullName evidence="8">ZN397 protein</fullName>
    </submittedName>
</protein>
<dbReference type="PANTHER" id="PTHR23226">
    <property type="entry name" value="ZINC FINGER AND SCAN DOMAIN-CONTAINING"/>
    <property type="match status" value="1"/>
</dbReference>
<dbReference type="PROSITE" id="PS50157">
    <property type="entry name" value="ZINC_FINGER_C2H2_2"/>
    <property type="match status" value="2"/>
</dbReference>
<organism evidence="8 9">
    <name type="scientific">Cisticola juncidis</name>
    <dbReference type="NCBI Taxonomy" id="52622"/>
    <lineage>
        <taxon>Eukaryota</taxon>
        <taxon>Metazoa</taxon>
        <taxon>Chordata</taxon>
        <taxon>Craniata</taxon>
        <taxon>Vertebrata</taxon>
        <taxon>Euteleostomi</taxon>
        <taxon>Archelosauria</taxon>
        <taxon>Archosauria</taxon>
        <taxon>Dinosauria</taxon>
        <taxon>Saurischia</taxon>
        <taxon>Theropoda</taxon>
        <taxon>Coelurosauria</taxon>
        <taxon>Aves</taxon>
        <taxon>Neognathae</taxon>
        <taxon>Neoaves</taxon>
        <taxon>Telluraves</taxon>
        <taxon>Australaves</taxon>
        <taxon>Passeriformes</taxon>
        <taxon>Sylvioidea</taxon>
        <taxon>Cisticolidae</taxon>
        <taxon>Cisticola</taxon>
    </lineage>
</organism>
<dbReference type="InterPro" id="IPR036236">
    <property type="entry name" value="Znf_C2H2_sf"/>
</dbReference>
<keyword evidence="3" id="KW-0677">Repeat</keyword>
<dbReference type="Proteomes" id="UP000546986">
    <property type="component" value="Unassembled WGS sequence"/>
</dbReference>
<dbReference type="SUPFAM" id="SSF57667">
    <property type="entry name" value="beta-beta-alpha zinc fingers"/>
    <property type="match status" value="1"/>
</dbReference>
<sequence>ERPYECDQCRKKFPTSSDLLEHQRIHRDERSFCCPNCRRSFRDNSTLVTHQHIHSREKPYEFLEHGKSF</sequence>
<reference evidence="8 9" key="1">
    <citation type="submission" date="2019-09" db="EMBL/GenBank/DDBJ databases">
        <title>Bird 10,000 Genomes (B10K) Project - Family phase.</title>
        <authorList>
            <person name="Zhang G."/>
        </authorList>
    </citation>
    <scope>NUCLEOTIDE SEQUENCE [LARGE SCALE GENOMIC DNA]</scope>
    <source>
        <strain evidence="8">B10K-DU-002-30</strain>
        <tissue evidence="8">Muscle</tissue>
    </source>
</reference>
<comment type="caution">
    <text evidence="8">The sequence shown here is derived from an EMBL/GenBank/DDBJ whole genome shotgun (WGS) entry which is preliminary data.</text>
</comment>
<evidence type="ECO:0000256" key="2">
    <source>
        <dbReference type="ARBA" id="ARBA00022723"/>
    </source>
</evidence>
<dbReference type="AlphaFoldDB" id="A0A7L1QRA5"/>
<feature type="non-terminal residue" evidence="8">
    <location>
        <position position="1"/>
    </location>
</feature>
<keyword evidence="9" id="KW-1185">Reference proteome</keyword>
<dbReference type="Pfam" id="PF00096">
    <property type="entry name" value="zf-C2H2"/>
    <property type="match status" value="2"/>
</dbReference>
<feature type="domain" description="C2H2-type" evidence="7">
    <location>
        <begin position="4"/>
        <end position="31"/>
    </location>
</feature>
<accession>A0A7L1QRA5</accession>
<evidence type="ECO:0000256" key="3">
    <source>
        <dbReference type="ARBA" id="ARBA00022737"/>
    </source>
</evidence>
<keyword evidence="5" id="KW-0862">Zinc</keyword>
<feature type="domain" description="C2H2-type" evidence="7">
    <location>
        <begin position="32"/>
        <end position="59"/>
    </location>
</feature>
<dbReference type="FunFam" id="3.30.160.60:FF:000002">
    <property type="entry name" value="Zinc finger protein 1 homolog"/>
    <property type="match status" value="1"/>
</dbReference>